<evidence type="ECO:0000313" key="2">
    <source>
        <dbReference type="Proteomes" id="UP000266861"/>
    </source>
</evidence>
<name>A0A397JWI3_9GLOM</name>
<accession>A0A397JWI3</accession>
<organism evidence="1 2">
    <name type="scientific">Diversispora epigaea</name>
    <dbReference type="NCBI Taxonomy" id="1348612"/>
    <lineage>
        <taxon>Eukaryota</taxon>
        <taxon>Fungi</taxon>
        <taxon>Fungi incertae sedis</taxon>
        <taxon>Mucoromycota</taxon>
        <taxon>Glomeromycotina</taxon>
        <taxon>Glomeromycetes</taxon>
        <taxon>Diversisporales</taxon>
        <taxon>Diversisporaceae</taxon>
        <taxon>Diversispora</taxon>
    </lineage>
</organism>
<protein>
    <submittedName>
        <fullName evidence="1">Uncharacterized protein</fullName>
    </submittedName>
</protein>
<evidence type="ECO:0000313" key="1">
    <source>
        <dbReference type="EMBL" id="RHZ88810.1"/>
    </source>
</evidence>
<dbReference type="AlphaFoldDB" id="A0A397JWI3"/>
<keyword evidence="2" id="KW-1185">Reference proteome</keyword>
<dbReference type="EMBL" id="PQFF01000019">
    <property type="protein sequence ID" value="RHZ88810.1"/>
    <property type="molecule type" value="Genomic_DNA"/>
</dbReference>
<reference evidence="1 2" key="1">
    <citation type="submission" date="2018-08" db="EMBL/GenBank/DDBJ databases">
        <title>Genome and evolution of the arbuscular mycorrhizal fungus Diversispora epigaea (formerly Glomus versiforme) and its bacterial endosymbionts.</title>
        <authorList>
            <person name="Sun X."/>
            <person name="Fei Z."/>
            <person name="Harrison M."/>
        </authorList>
    </citation>
    <scope>NUCLEOTIDE SEQUENCE [LARGE SCALE GENOMIC DNA]</scope>
    <source>
        <strain evidence="1 2">IT104</strain>
    </source>
</reference>
<gene>
    <name evidence="1" type="ORF">Glove_21g168</name>
</gene>
<dbReference type="Proteomes" id="UP000266861">
    <property type="component" value="Unassembled WGS sequence"/>
</dbReference>
<proteinExistence type="predicted"/>
<comment type="caution">
    <text evidence="1">The sequence shown here is derived from an EMBL/GenBank/DDBJ whole genome shotgun (WGS) entry which is preliminary data.</text>
</comment>
<sequence>MAYSVFNKRRCIISSNQNIANTSDSSTSNMMVMNKNNAFPQILDDYVNQSQSQQNTPPQQRNLILSQQQIIKNNLY</sequence>